<evidence type="ECO:0008006" key="4">
    <source>
        <dbReference type="Google" id="ProtNLM"/>
    </source>
</evidence>
<comment type="caution">
    <text evidence="2">The sequence shown here is derived from an EMBL/GenBank/DDBJ whole genome shotgun (WGS) entry which is preliminary data.</text>
</comment>
<evidence type="ECO:0000313" key="3">
    <source>
        <dbReference type="Proteomes" id="UP000216101"/>
    </source>
</evidence>
<dbReference type="AlphaFoldDB" id="A0A266QCK6"/>
<dbReference type="Proteomes" id="UP000216101">
    <property type="component" value="Unassembled WGS sequence"/>
</dbReference>
<keyword evidence="3" id="KW-1185">Reference proteome</keyword>
<sequence>MNIRKTSLFLSGLLLSSLSIAHEGHDHHGLSSAETQQQAMDGKLCILKKQGYSLGAIVEHNGKIFRCVKAWGEDMQEQKTLVWIELILKDKTLITAP</sequence>
<organism evidence="2 3">
    <name type="scientific">Cellvibrio mixtus</name>
    <dbReference type="NCBI Taxonomy" id="39650"/>
    <lineage>
        <taxon>Bacteria</taxon>
        <taxon>Pseudomonadati</taxon>
        <taxon>Pseudomonadota</taxon>
        <taxon>Gammaproteobacteria</taxon>
        <taxon>Cellvibrionales</taxon>
        <taxon>Cellvibrionaceae</taxon>
        <taxon>Cellvibrio</taxon>
    </lineage>
</organism>
<accession>A0A266QCK6</accession>
<proteinExistence type="predicted"/>
<gene>
    <name evidence="2" type="ORF">CBP51_11800</name>
</gene>
<dbReference type="RefSeq" id="WP_094984992.1">
    <property type="nucleotide sequence ID" value="NZ_NHNI01000001.1"/>
</dbReference>
<name>A0A266QCK6_9GAMM</name>
<dbReference type="InterPro" id="IPR009971">
    <property type="entry name" value="DUF1496"/>
</dbReference>
<evidence type="ECO:0000313" key="2">
    <source>
        <dbReference type="EMBL" id="OZY87618.1"/>
    </source>
</evidence>
<feature type="signal peptide" evidence="1">
    <location>
        <begin position="1"/>
        <end position="21"/>
    </location>
</feature>
<reference evidence="3" key="1">
    <citation type="submission" date="2017-05" db="EMBL/GenBank/DDBJ databases">
        <authorList>
            <person name="Barney B.M."/>
        </authorList>
    </citation>
    <scope>NUCLEOTIDE SEQUENCE [LARGE SCALE GENOMIC DNA]</scope>
    <source>
        <strain evidence="3">PSBB022</strain>
    </source>
</reference>
<evidence type="ECO:0000256" key="1">
    <source>
        <dbReference type="SAM" id="SignalP"/>
    </source>
</evidence>
<protein>
    <recommendedName>
        <fullName evidence="4">DUF1496 domain-containing protein</fullName>
    </recommendedName>
</protein>
<dbReference type="Pfam" id="PF07383">
    <property type="entry name" value="DUF1496"/>
    <property type="match status" value="1"/>
</dbReference>
<feature type="chain" id="PRO_5013351860" description="DUF1496 domain-containing protein" evidence="1">
    <location>
        <begin position="22"/>
        <end position="97"/>
    </location>
</feature>
<dbReference type="EMBL" id="NHNI01000001">
    <property type="protein sequence ID" value="OZY87618.1"/>
    <property type="molecule type" value="Genomic_DNA"/>
</dbReference>
<keyword evidence="1" id="KW-0732">Signal</keyword>